<dbReference type="SMART" id="SM00248">
    <property type="entry name" value="ANK"/>
    <property type="match status" value="10"/>
</dbReference>
<keyword evidence="5" id="KW-1185">Reference proteome</keyword>
<dbReference type="Gene3D" id="1.25.40.20">
    <property type="entry name" value="Ankyrin repeat-containing domain"/>
    <property type="match status" value="2"/>
</dbReference>
<feature type="repeat" description="ANK" evidence="3">
    <location>
        <begin position="401"/>
        <end position="433"/>
    </location>
</feature>
<dbReference type="InterPro" id="IPR051165">
    <property type="entry name" value="Multifunctional_ANK_Repeat"/>
</dbReference>
<sequence>MKKIFYLLLISLNLVNAQENQFLERGFWKEQPSIKTIDQKIAEGNDPTELNRFGFDAVAWALLENVDNNTIKHLLKIKGNGVNKLTHDGRTYIFWAAYKDNIEIVKYLIDNGAKMDVIDDKGYSIVNFAATTGQQNPKLYDLLVNNGAQLDAVTPKGANALLLVTPSLKNLDFISYFTDKGFKLTDVDNNGNGMFNYAATKDNREILNAIIAKGLPYKQLNNNGGNAMLFATKGSRRGYNSLDYFKYLESLGISPNIKNKNGRTALHNLAYSCKDLEVFNYFIDKGTDVNSTNKDGNTALLSASYRNNIEVIELLLKHTKNINHTNKEGASALTYAIEGNSTKVIDLLLKKGGDLTVVDKKGNNLMYYLLQSYSPKKEKEFTSKIELLGAAGLDLKSSQKNGNTHYHIAVDKNSLELAKYLKPFKININAKNKEGYTALQKAVMSAKNTDLIKYLLHKGADKTVTTDFDESVFDLANENEALKNEDLSFLK</sequence>
<dbReference type="PROSITE" id="PS50088">
    <property type="entry name" value="ANK_REPEAT"/>
    <property type="match status" value="7"/>
</dbReference>
<dbReference type="PANTHER" id="PTHR24123">
    <property type="entry name" value="ANKYRIN REPEAT-CONTAINING"/>
    <property type="match status" value="1"/>
</dbReference>
<protein>
    <submittedName>
        <fullName evidence="4">Ankyrin repeat domain-containing protein</fullName>
    </submittedName>
</protein>
<feature type="repeat" description="ANK" evidence="3">
    <location>
        <begin position="434"/>
        <end position="467"/>
    </location>
</feature>
<dbReference type="InterPro" id="IPR002110">
    <property type="entry name" value="Ankyrin_rpt"/>
</dbReference>
<feature type="repeat" description="ANK" evidence="3">
    <location>
        <begin position="88"/>
        <end position="120"/>
    </location>
</feature>
<dbReference type="PANTHER" id="PTHR24123:SF33">
    <property type="entry name" value="PROTEIN HOS4"/>
    <property type="match status" value="1"/>
</dbReference>
<dbReference type="Proteomes" id="UP001596997">
    <property type="component" value="Unassembled WGS sequence"/>
</dbReference>
<comment type="caution">
    <text evidence="4">The sequence shown here is derived from an EMBL/GenBank/DDBJ whole genome shotgun (WGS) entry which is preliminary data.</text>
</comment>
<evidence type="ECO:0000313" key="4">
    <source>
        <dbReference type="EMBL" id="MFD0963953.1"/>
    </source>
</evidence>
<evidence type="ECO:0000313" key="5">
    <source>
        <dbReference type="Proteomes" id="UP001596997"/>
    </source>
</evidence>
<dbReference type="SUPFAM" id="SSF48403">
    <property type="entry name" value="Ankyrin repeat"/>
    <property type="match status" value="2"/>
</dbReference>
<feature type="repeat" description="ANK" evidence="3">
    <location>
        <begin position="121"/>
        <end position="155"/>
    </location>
</feature>
<accession>A0ABW3I2J3</accession>
<evidence type="ECO:0000256" key="3">
    <source>
        <dbReference type="PROSITE-ProRule" id="PRU00023"/>
    </source>
</evidence>
<reference evidence="5" key="1">
    <citation type="journal article" date="2019" name="Int. J. Syst. Evol. Microbiol.">
        <title>The Global Catalogue of Microorganisms (GCM) 10K type strain sequencing project: providing services to taxonomists for standard genome sequencing and annotation.</title>
        <authorList>
            <consortium name="The Broad Institute Genomics Platform"/>
            <consortium name="The Broad Institute Genome Sequencing Center for Infectious Disease"/>
            <person name="Wu L."/>
            <person name="Ma J."/>
        </authorList>
    </citation>
    <scope>NUCLEOTIDE SEQUENCE [LARGE SCALE GENOMIC DNA]</scope>
    <source>
        <strain evidence="5">CCUG 62114</strain>
    </source>
</reference>
<name>A0ABW3I2J3_9FLAO</name>
<dbReference type="PROSITE" id="PS50297">
    <property type="entry name" value="ANK_REP_REGION"/>
    <property type="match status" value="4"/>
</dbReference>
<dbReference type="RefSeq" id="WP_377715192.1">
    <property type="nucleotide sequence ID" value="NZ_JBHTJM010000008.1"/>
</dbReference>
<feature type="repeat" description="ANK" evidence="3">
    <location>
        <begin position="328"/>
        <end position="360"/>
    </location>
</feature>
<dbReference type="InterPro" id="IPR036770">
    <property type="entry name" value="Ankyrin_rpt-contain_sf"/>
</dbReference>
<dbReference type="Pfam" id="PF12796">
    <property type="entry name" value="Ank_2"/>
    <property type="match status" value="3"/>
</dbReference>
<feature type="repeat" description="ANK" evidence="3">
    <location>
        <begin position="295"/>
        <end position="327"/>
    </location>
</feature>
<proteinExistence type="predicted"/>
<dbReference type="EMBL" id="JBHTJM010000008">
    <property type="protein sequence ID" value="MFD0963953.1"/>
    <property type="molecule type" value="Genomic_DNA"/>
</dbReference>
<evidence type="ECO:0000256" key="1">
    <source>
        <dbReference type="ARBA" id="ARBA00022737"/>
    </source>
</evidence>
<keyword evidence="2 3" id="KW-0040">ANK repeat</keyword>
<evidence type="ECO:0000256" key="2">
    <source>
        <dbReference type="ARBA" id="ARBA00023043"/>
    </source>
</evidence>
<keyword evidence="1" id="KW-0677">Repeat</keyword>
<organism evidence="4 5">
    <name type="scientific">Pseudofulvibacter geojedonensis</name>
    <dbReference type="NCBI Taxonomy" id="1123758"/>
    <lineage>
        <taxon>Bacteria</taxon>
        <taxon>Pseudomonadati</taxon>
        <taxon>Bacteroidota</taxon>
        <taxon>Flavobacteriia</taxon>
        <taxon>Flavobacteriales</taxon>
        <taxon>Flavobacteriaceae</taxon>
        <taxon>Pseudofulvibacter</taxon>
    </lineage>
</organism>
<feature type="repeat" description="ANK" evidence="3">
    <location>
        <begin position="261"/>
        <end position="294"/>
    </location>
</feature>
<gene>
    <name evidence="4" type="ORF">ACFQ1O_08060</name>
</gene>